<evidence type="ECO:0000259" key="2">
    <source>
        <dbReference type="Pfam" id="PF13240"/>
    </source>
</evidence>
<dbReference type="Pfam" id="PF13240">
    <property type="entry name" value="Zn_Ribbon_1"/>
    <property type="match status" value="1"/>
</dbReference>
<dbReference type="AlphaFoldDB" id="A0A855AAN4"/>
<dbReference type="InterPro" id="IPR026870">
    <property type="entry name" value="Zinc_ribbon_dom"/>
</dbReference>
<keyword evidence="5" id="KW-1185">Reference proteome</keyword>
<feature type="transmembrane region" description="Helical" evidence="1">
    <location>
        <begin position="72"/>
        <end position="98"/>
    </location>
</feature>
<evidence type="ECO:0000313" key="5">
    <source>
        <dbReference type="Proteomes" id="UP000220611"/>
    </source>
</evidence>
<organism evidence="4 5">
    <name type="scientific">[Clostridium] leptum DSM 753</name>
    <dbReference type="NCBI Taxonomy" id="428125"/>
    <lineage>
        <taxon>Bacteria</taxon>
        <taxon>Bacillati</taxon>
        <taxon>Bacillota</taxon>
        <taxon>Clostridia</taxon>
        <taxon>Eubacteriales</taxon>
        <taxon>Oscillospiraceae</taxon>
        <taxon>Oscillospiraceae incertae sedis</taxon>
    </lineage>
</organism>
<reference evidence="4 5" key="1">
    <citation type="submission" date="2017-07" db="EMBL/GenBank/DDBJ databases">
        <title>Prevalence of linear plasmids in Cutibacterium (Propionibacterium) acnes isolates obtained from prostatic tissue.</title>
        <authorList>
            <person name="Davidsson S."/>
            <person name="Carlsson J."/>
            <person name="Molling P."/>
            <person name="Andren O."/>
            <person name="Andersson S.-O."/>
            <person name="Brzuszkiewicz E."/>
            <person name="Poehlein A."/>
            <person name="Al-Zeer M."/>
            <person name="Brinkmann V."/>
            <person name="Scavenius C."/>
            <person name="Nazipi S."/>
            <person name="Soderquist B."/>
            <person name="Bruggemann H."/>
        </authorList>
    </citation>
    <scope>NUCLEOTIDE SEQUENCE [LARGE SCALE GENOMIC DNA]</scope>
    <source>
        <strain evidence="4 5">DSM 753</strain>
    </source>
</reference>
<dbReference type="Pfam" id="PF13828">
    <property type="entry name" value="DUF4190"/>
    <property type="match status" value="1"/>
</dbReference>
<dbReference type="InterPro" id="IPR025241">
    <property type="entry name" value="DUF4190"/>
</dbReference>
<dbReference type="OrthoDB" id="1821477at2"/>
<proteinExistence type="predicted"/>
<feature type="domain" description="Zinc-ribbon" evidence="2">
    <location>
        <begin position="2"/>
        <end position="22"/>
    </location>
</feature>
<keyword evidence="1" id="KW-0812">Transmembrane</keyword>
<evidence type="ECO:0008006" key="6">
    <source>
        <dbReference type="Google" id="ProtNLM"/>
    </source>
</evidence>
<comment type="caution">
    <text evidence="4">The sequence shown here is derived from an EMBL/GenBank/DDBJ whole genome shotgun (WGS) entry which is preliminary data.</text>
</comment>
<dbReference type="EMBL" id="NOXF01000001">
    <property type="protein sequence ID" value="PEQ26050.1"/>
    <property type="molecule type" value="Genomic_DNA"/>
</dbReference>
<sequence length="146" mass="15729">MFCPHCGQNNPPDSLFCTYCGACLNYDDNNSFQPTPPMNPYTPPQAPYPPYQYPPYPPMAPVKPKQTNPCAIAGFVLSLVSVFLPWFGFVCALLGVILSGVGISQSTRLDQDGKGFGIAGVIVSSFVLFFYVLVIILVAIGISVSI</sequence>
<evidence type="ECO:0000259" key="3">
    <source>
        <dbReference type="Pfam" id="PF13828"/>
    </source>
</evidence>
<evidence type="ECO:0000256" key="1">
    <source>
        <dbReference type="SAM" id="Phobius"/>
    </source>
</evidence>
<accession>A0A855AAN4</accession>
<feature type="transmembrane region" description="Helical" evidence="1">
    <location>
        <begin position="118"/>
        <end position="144"/>
    </location>
</feature>
<name>A0A855AAN4_9FIRM</name>
<dbReference type="Proteomes" id="UP000220611">
    <property type="component" value="Unassembled WGS sequence"/>
</dbReference>
<gene>
    <name evidence="4" type="ORF">CH238_03415</name>
</gene>
<keyword evidence="1" id="KW-0472">Membrane</keyword>
<keyword evidence="1" id="KW-1133">Transmembrane helix</keyword>
<evidence type="ECO:0000313" key="4">
    <source>
        <dbReference type="EMBL" id="PEQ26050.1"/>
    </source>
</evidence>
<feature type="domain" description="DUF4190" evidence="3">
    <location>
        <begin position="70"/>
        <end position="133"/>
    </location>
</feature>
<protein>
    <recommendedName>
        <fullName evidence="6">Zinc-ribbon domain-containing protein</fullName>
    </recommendedName>
</protein>